<dbReference type="RefSeq" id="WP_116226176.1">
    <property type="nucleotide sequence ID" value="NZ_AP018437.1"/>
</dbReference>
<evidence type="ECO:0000313" key="2">
    <source>
        <dbReference type="Proteomes" id="UP000256388"/>
    </source>
</evidence>
<sequence length="488" mass="55861">MIFINAHEIVLDQAEKLQAWTDYGSIVDIAMNFIKKCPVDPANGLPWYLQYSCFWTDPLRPADWPDNPAGKFAWAVTTLLKYYPYSGDEAHIQIVGEMLDRLWQSRTPQDFAWGGVPYASAHPGTGVYYGARADGEYATEPDKIGQVGRAYLDFYQLTQDERYLRMGEHCARVLLEKMRPGDAEHSPLPFRVDVRDGKVIEEYTAHMIAVVRLFDSLITLGQTRYQEGRDRVWDWICRYPLTNNLWKGYFEDIRLDPNNENRDQLSPLETARYILEHREAVPDWQASVKALILWVKETLGSQPFFSSIPIHEQKFCNFWMGSHTARFAGLCALYAEATGDSAFSEWASGSFNWASYMANEDGLVTVGVDRPDYYNQCWFTDGYFDYVPHFIDGMAAMPEYAPANEDHLLRSTSIVRHIDYRPNEVCYRTADAQGTQRLRMTFKPKKITAGKLELKQKGQLSGEPGWVLGDVPYVIDVRAGAQEVCIYG</sequence>
<organism evidence="1 2">
    <name type="scientific">Pelolinea submarina</name>
    <dbReference type="NCBI Taxonomy" id="913107"/>
    <lineage>
        <taxon>Bacteria</taxon>
        <taxon>Bacillati</taxon>
        <taxon>Chloroflexota</taxon>
        <taxon>Anaerolineae</taxon>
        <taxon>Anaerolineales</taxon>
        <taxon>Anaerolineaceae</taxon>
        <taxon>Pelolinea</taxon>
    </lineage>
</organism>
<dbReference type="SUPFAM" id="SSF48208">
    <property type="entry name" value="Six-hairpin glycosidases"/>
    <property type="match status" value="1"/>
</dbReference>
<comment type="caution">
    <text evidence="1">The sequence shown here is derived from an EMBL/GenBank/DDBJ whole genome shotgun (WGS) entry which is preliminary data.</text>
</comment>
<reference evidence="1 2" key="1">
    <citation type="submission" date="2018-08" db="EMBL/GenBank/DDBJ databases">
        <title>Genomic Encyclopedia of Type Strains, Phase IV (KMG-IV): sequencing the most valuable type-strain genomes for metagenomic binning, comparative biology and taxonomic classification.</title>
        <authorList>
            <person name="Goeker M."/>
        </authorList>
    </citation>
    <scope>NUCLEOTIDE SEQUENCE [LARGE SCALE GENOMIC DNA]</scope>
    <source>
        <strain evidence="1 2">DSM 23923</strain>
    </source>
</reference>
<gene>
    <name evidence="1" type="ORF">DFR64_2922</name>
</gene>
<proteinExistence type="predicted"/>
<keyword evidence="2" id="KW-1185">Reference proteome</keyword>
<dbReference type="OrthoDB" id="5166346at2"/>
<dbReference type="Proteomes" id="UP000256388">
    <property type="component" value="Unassembled WGS sequence"/>
</dbReference>
<accession>A0A347ZWU4</accession>
<evidence type="ECO:0000313" key="1">
    <source>
        <dbReference type="EMBL" id="REG05518.1"/>
    </source>
</evidence>
<dbReference type="GO" id="GO:0005975">
    <property type="term" value="P:carbohydrate metabolic process"/>
    <property type="evidence" value="ECO:0007669"/>
    <property type="project" value="InterPro"/>
</dbReference>
<name>A0A347ZWU4_9CHLR</name>
<dbReference type="EMBL" id="QUMS01000005">
    <property type="protein sequence ID" value="REG05518.1"/>
    <property type="molecule type" value="Genomic_DNA"/>
</dbReference>
<protein>
    <submittedName>
        <fullName evidence="1">Uncharacterized protein</fullName>
    </submittedName>
</protein>
<dbReference type="AlphaFoldDB" id="A0A347ZWU4"/>
<dbReference type="InterPro" id="IPR008928">
    <property type="entry name" value="6-hairpin_glycosidase_sf"/>
</dbReference>